<protein>
    <recommendedName>
        <fullName evidence="10">AEC family transporter</fullName>
    </recommendedName>
</protein>
<name>A0A1B0ZHA9_9MICO</name>
<dbReference type="InterPro" id="IPR004776">
    <property type="entry name" value="Mem_transp_PIN-like"/>
</dbReference>
<keyword evidence="4 7" id="KW-0812">Transmembrane</keyword>
<feature type="transmembrane region" description="Helical" evidence="7">
    <location>
        <begin position="123"/>
        <end position="144"/>
    </location>
</feature>
<evidence type="ECO:0000256" key="1">
    <source>
        <dbReference type="ARBA" id="ARBA00004141"/>
    </source>
</evidence>
<proteinExistence type="predicted"/>
<sequence>MARVVSGFFVIAVIVAVGAFAGWSNLMGPQARFVLNRLTYFLAGPCLVFVSLIESDLALVLSANFAVAALAALLTTSLAALLSLIFLKQDLPHAVISSVSASMVNSANMGFPIAAYVLGDVALALPVALWQMAVFTPLFQSVLHSAVAGQRPSVRALAGTIIANPMIIASAAGLAVLGFDLHLPAFIVEPIDVIAGISIPGMLLAFGMSLTASKPFSKEAGHRADILLATALKLLAMPLIAWALARWAFGLAGTELYAAVVLAALPTAQNVYVAAARYEVGEEMTRDIALLTSVGTMIALMVIASLFGA</sequence>
<dbReference type="Pfam" id="PF03547">
    <property type="entry name" value="Mem_trans"/>
    <property type="match status" value="1"/>
</dbReference>
<organism evidence="8 9">
    <name type="scientific">Dermabacter vaginalis</name>
    <dbReference type="NCBI Taxonomy" id="1630135"/>
    <lineage>
        <taxon>Bacteria</taxon>
        <taxon>Bacillati</taxon>
        <taxon>Actinomycetota</taxon>
        <taxon>Actinomycetes</taxon>
        <taxon>Micrococcales</taxon>
        <taxon>Dermabacteraceae</taxon>
        <taxon>Dermabacter</taxon>
    </lineage>
</organism>
<evidence type="ECO:0000256" key="3">
    <source>
        <dbReference type="ARBA" id="ARBA00022475"/>
    </source>
</evidence>
<dbReference type="KEGG" id="dva:DAD186_08450"/>
<dbReference type="STRING" id="1630135.DAD186_08450"/>
<feature type="transmembrane region" description="Helical" evidence="7">
    <location>
        <begin position="38"/>
        <end position="59"/>
    </location>
</feature>
<evidence type="ECO:0000256" key="2">
    <source>
        <dbReference type="ARBA" id="ARBA00022448"/>
    </source>
</evidence>
<gene>
    <name evidence="8" type="ORF">DAD186_08450</name>
</gene>
<dbReference type="PATRIC" id="fig|1630135.4.peg.845"/>
<feature type="transmembrane region" description="Helical" evidence="7">
    <location>
        <begin position="94"/>
        <end position="117"/>
    </location>
</feature>
<feature type="transmembrane region" description="Helical" evidence="7">
    <location>
        <begin position="288"/>
        <end position="307"/>
    </location>
</feature>
<evidence type="ECO:0000256" key="6">
    <source>
        <dbReference type="ARBA" id="ARBA00023136"/>
    </source>
</evidence>
<dbReference type="GO" id="GO:0016020">
    <property type="term" value="C:membrane"/>
    <property type="evidence" value="ECO:0007669"/>
    <property type="project" value="UniProtKB-SubCell"/>
</dbReference>
<evidence type="ECO:0000313" key="9">
    <source>
        <dbReference type="Proteomes" id="UP000092596"/>
    </source>
</evidence>
<feature type="transmembrane region" description="Helical" evidence="7">
    <location>
        <begin position="6"/>
        <end position="26"/>
    </location>
</feature>
<evidence type="ECO:0000256" key="4">
    <source>
        <dbReference type="ARBA" id="ARBA00022692"/>
    </source>
</evidence>
<accession>A0A1B0ZHA9</accession>
<dbReference type="PANTHER" id="PTHR36838">
    <property type="entry name" value="AUXIN EFFLUX CARRIER FAMILY PROTEIN"/>
    <property type="match status" value="1"/>
</dbReference>
<reference evidence="8 9" key="1">
    <citation type="submission" date="2015-06" db="EMBL/GenBank/DDBJ databases">
        <title>Investigation of pathophysiology for high-risk pregnancy and development of treatment modality based on it.</title>
        <authorList>
            <person name="Kim B.-C."/>
            <person name="Lim S."/>
        </authorList>
    </citation>
    <scope>NUCLEOTIDE SEQUENCE [LARGE SCALE GENOMIC DNA]</scope>
    <source>
        <strain evidence="8 9">AD1-86</strain>
    </source>
</reference>
<feature type="transmembrane region" description="Helical" evidence="7">
    <location>
        <begin position="224"/>
        <end position="244"/>
    </location>
</feature>
<comment type="subcellular location">
    <subcellularLocation>
        <location evidence="1">Membrane</location>
        <topology evidence="1">Multi-pass membrane protein</topology>
    </subcellularLocation>
</comment>
<dbReference type="EMBL" id="CP012117">
    <property type="protein sequence ID" value="ANP27395.1"/>
    <property type="molecule type" value="Genomic_DNA"/>
</dbReference>
<feature type="transmembrane region" description="Helical" evidence="7">
    <location>
        <begin position="256"/>
        <end position="276"/>
    </location>
</feature>
<evidence type="ECO:0000256" key="5">
    <source>
        <dbReference type="ARBA" id="ARBA00022989"/>
    </source>
</evidence>
<keyword evidence="6 7" id="KW-0472">Membrane</keyword>
<dbReference type="PANTHER" id="PTHR36838:SF3">
    <property type="entry name" value="TRANSPORTER AUXIN EFFLUX CARRIER EC FAMILY"/>
    <property type="match status" value="1"/>
</dbReference>
<keyword evidence="3" id="KW-1003">Cell membrane</keyword>
<dbReference type="GO" id="GO:0055085">
    <property type="term" value="P:transmembrane transport"/>
    <property type="evidence" value="ECO:0007669"/>
    <property type="project" value="InterPro"/>
</dbReference>
<dbReference type="Proteomes" id="UP000092596">
    <property type="component" value="Chromosome"/>
</dbReference>
<keyword evidence="2" id="KW-0813">Transport</keyword>
<evidence type="ECO:0000256" key="7">
    <source>
        <dbReference type="SAM" id="Phobius"/>
    </source>
</evidence>
<feature type="transmembrane region" description="Helical" evidence="7">
    <location>
        <begin position="156"/>
        <end position="179"/>
    </location>
</feature>
<evidence type="ECO:0008006" key="10">
    <source>
        <dbReference type="Google" id="ProtNLM"/>
    </source>
</evidence>
<keyword evidence="5 7" id="KW-1133">Transmembrane helix</keyword>
<evidence type="ECO:0000313" key="8">
    <source>
        <dbReference type="EMBL" id="ANP27395.1"/>
    </source>
</evidence>
<dbReference type="AlphaFoldDB" id="A0A1B0ZHA9"/>
<feature type="transmembrane region" description="Helical" evidence="7">
    <location>
        <begin position="191"/>
        <end position="212"/>
    </location>
</feature>
<feature type="transmembrane region" description="Helical" evidence="7">
    <location>
        <begin position="65"/>
        <end position="87"/>
    </location>
</feature>